<dbReference type="Pfam" id="PF00646">
    <property type="entry name" value="F-box"/>
    <property type="match status" value="1"/>
</dbReference>
<dbReference type="EMBL" id="CAJVCH010570921">
    <property type="protein sequence ID" value="CAG7836196.1"/>
    <property type="molecule type" value="Genomic_DNA"/>
</dbReference>
<dbReference type="InterPro" id="IPR001810">
    <property type="entry name" value="F-box_dom"/>
</dbReference>
<proteinExistence type="predicted"/>
<gene>
    <name evidence="2" type="ORF">AFUS01_LOCUS45463</name>
</gene>
<organism evidence="2 3">
    <name type="scientific">Allacma fusca</name>
    <dbReference type="NCBI Taxonomy" id="39272"/>
    <lineage>
        <taxon>Eukaryota</taxon>
        <taxon>Metazoa</taxon>
        <taxon>Ecdysozoa</taxon>
        <taxon>Arthropoda</taxon>
        <taxon>Hexapoda</taxon>
        <taxon>Collembola</taxon>
        <taxon>Symphypleona</taxon>
        <taxon>Sminthuridae</taxon>
        <taxon>Allacma</taxon>
    </lineage>
</organism>
<comment type="caution">
    <text evidence="2">The sequence shown here is derived from an EMBL/GenBank/DDBJ whole genome shotgun (WGS) entry which is preliminary data.</text>
</comment>
<dbReference type="AlphaFoldDB" id="A0A8J2MAQ5"/>
<reference evidence="2" key="1">
    <citation type="submission" date="2021-06" db="EMBL/GenBank/DDBJ databases">
        <authorList>
            <person name="Hodson N. C."/>
            <person name="Mongue J. A."/>
            <person name="Jaron S. K."/>
        </authorList>
    </citation>
    <scope>NUCLEOTIDE SEQUENCE</scope>
</reference>
<sequence length="633" mass="73211">MVVPVSYCSAATGVFCNHLVLKQIFMSLDPRTLVRLSLVNKLWCSTARSVLRSKKCLAIIKGLHPCQELLSLNGVLCSSHDIPYTGLKLKVSQHYTRYIDPVDLGEHAFDPLFNEVVEGQHSENEDEDVLQSQPATIEPVQNLNDVSQSHSSIHLQLPQCYLSILEKLPYRHFEFQWDYMSNNCPAQWLLIKILKEKRHQIEELAVYDMPDNIVSLRRYLRIKDVHWLPALTILDIRVLEQNSINLQFKFQLMQAAPNLKILLGSANEFDVCFFLNNDKLSVMHYFNCNYDPNRLFRNGDQYIQNDTFLRYATARPNINQLNIRGPFDNCEAIPDTKIFMQEILTTLCTSCALTLTKIKVDQIHLMMLLPIQPESQPMVNVKRMQLFLNESLDTTVGANCLQKFNWNGWFPGLELIEVSTGAQTDYYLQHWPVGEIMERQTNFVCTSVSKIIFLLSDWDFEGLEYFRNLFPNVTNFFNVSPSRIEKMLKFLWVTWPKLETIGLYQVFDSAITKNLDSIFCGISQEQVDSYIKAESLDGVELRPQLPSILDLQQLKQFHISMRHRGAFNKPKEPCEKKQQDRAHLFFLTHVTAKLALARMPGLDLRIETDVCEQTEDCCAFTFEHLKPYVTVIS</sequence>
<name>A0A8J2MAQ5_9HEXA</name>
<evidence type="ECO:0000313" key="2">
    <source>
        <dbReference type="EMBL" id="CAG7836196.1"/>
    </source>
</evidence>
<protein>
    <recommendedName>
        <fullName evidence="1">F-box domain-containing protein</fullName>
    </recommendedName>
</protein>
<evidence type="ECO:0000313" key="3">
    <source>
        <dbReference type="Proteomes" id="UP000708208"/>
    </source>
</evidence>
<dbReference type="Proteomes" id="UP000708208">
    <property type="component" value="Unassembled WGS sequence"/>
</dbReference>
<evidence type="ECO:0000259" key="1">
    <source>
        <dbReference type="Pfam" id="PF00646"/>
    </source>
</evidence>
<keyword evidence="3" id="KW-1185">Reference proteome</keyword>
<accession>A0A8J2MAQ5</accession>
<feature type="domain" description="F-box" evidence="1">
    <location>
        <begin position="20"/>
        <end position="51"/>
    </location>
</feature>